<dbReference type="EMBL" id="FRBG01000009">
    <property type="protein sequence ID" value="SHL03295.1"/>
    <property type="molecule type" value="Genomic_DNA"/>
</dbReference>
<evidence type="ECO:0000313" key="7">
    <source>
        <dbReference type="EMBL" id="KXZ40139.1"/>
    </source>
</evidence>
<evidence type="ECO:0000313" key="8">
    <source>
        <dbReference type="EMBL" id="SHL03295.1"/>
    </source>
</evidence>
<dbReference type="Gene3D" id="3.40.1260.20">
    <property type="entry name" value="Ribonuclease E, catalytic domain"/>
    <property type="match status" value="1"/>
</dbReference>
<dbReference type="PANTHER" id="PTHR30001:SF0">
    <property type="entry name" value="RIBONUCLEASE G"/>
    <property type="match status" value="1"/>
</dbReference>
<proteinExistence type="predicted"/>
<reference evidence="7 9" key="1">
    <citation type="submission" date="2016-02" db="EMBL/GenBank/DDBJ databases">
        <title>Draft genome sequence for Clostridium paradoxum JW-YL-7.</title>
        <authorList>
            <person name="Utturkar S.M."/>
            <person name="Lancaster A."/>
            <person name="Poole F.L."/>
            <person name="Adams M.W."/>
            <person name="Brown S.D."/>
        </authorList>
    </citation>
    <scope>NUCLEOTIDE SEQUENCE [LARGE SCALE GENOMIC DNA]</scope>
    <source>
        <strain evidence="7 9">JW-YL-7</strain>
    </source>
</reference>
<gene>
    <name evidence="7" type="ORF">JWYL7_1214</name>
    <name evidence="8" type="ORF">SAMN05661008_01347</name>
</gene>
<dbReference type="CDD" id="cd04453">
    <property type="entry name" value="S1_RNase_E"/>
    <property type="match status" value="1"/>
</dbReference>
<dbReference type="Pfam" id="PF10150">
    <property type="entry name" value="RNase_E_G"/>
    <property type="match status" value="1"/>
</dbReference>
<comment type="cofactor">
    <cofactor evidence="1">
        <name>Mg(2+)</name>
        <dbReference type="ChEBI" id="CHEBI:18420"/>
    </cofactor>
</comment>
<evidence type="ECO:0000313" key="9">
    <source>
        <dbReference type="Proteomes" id="UP000092605"/>
    </source>
</evidence>
<dbReference type="GO" id="GO:0016787">
    <property type="term" value="F:hydrolase activity"/>
    <property type="evidence" value="ECO:0007669"/>
    <property type="project" value="UniProtKB-KW"/>
</dbReference>
<dbReference type="Proteomes" id="UP000092605">
    <property type="component" value="Unassembled WGS sequence"/>
</dbReference>
<dbReference type="InterPro" id="IPR004659">
    <property type="entry name" value="RNase_E/G"/>
</dbReference>
<dbReference type="PROSITE" id="PS50126">
    <property type="entry name" value="S1"/>
    <property type="match status" value="1"/>
</dbReference>
<dbReference type="InterPro" id="IPR003029">
    <property type="entry name" value="S1_domain"/>
</dbReference>
<dbReference type="PATRIC" id="fig|1121328.3.peg.1223"/>
<sequence length="463" mass="52709">MRSLIINCGSIQQKIVYLNNNQIEGIFVENIDNKSIAGNIYRGKVEKILKGMEAAFIDIGTQKSGYLPLAKNSQIKQGQDILVQIKKEGTLTKGPKLTTEISIPSRNLVLVCNDNKIGISNKIKCEEEKTRLKDIISKIKPDDKGVIIRTQAVGTEKTDLENEFKDLIKIWEDIKINYNLGMGPKLLFEDVDIISKTIRDTLNDQLDEIVINDNEKYLQIKQLIKTINPSYVSKVKYFDEPIDIFEYYNINNKIKNLLDKKVYLKGGGYIVIDKTEALTVIDVNTGKFTGDLELDKTVFKVNCEAAHEIVKQIRLRDISGIIIVDFIDMQSEKYKHSLIDILSKSLLEIGASVQGLTNLGLVEIVRRKTKNSLQDYFKMSCPICKGSGKVDSIYSVLDYIEKEIKRIKNHTSLNSVTFEIPYYLYENLTVHSLDRIEKLKKENNINITLKECKDSEIKAVLRG</sequence>
<dbReference type="PANTHER" id="PTHR30001">
    <property type="entry name" value="RIBONUCLEASE"/>
    <property type="match status" value="1"/>
</dbReference>
<dbReference type="EMBL" id="LSFY01000001">
    <property type="protein sequence ID" value="KXZ40139.1"/>
    <property type="molecule type" value="Genomic_DNA"/>
</dbReference>
<dbReference type="AlphaFoldDB" id="A0A150FRB9"/>
<feature type="domain" description="S1 motif" evidence="6">
    <location>
        <begin position="38"/>
        <end position="122"/>
    </location>
</feature>
<evidence type="ECO:0000256" key="3">
    <source>
        <dbReference type="ARBA" id="ARBA00022801"/>
    </source>
</evidence>
<comment type="caution">
    <text evidence="7">The sequence shown here is derived from an EMBL/GenBank/DDBJ whole genome shotgun (WGS) entry which is preliminary data.</text>
</comment>
<keyword evidence="2" id="KW-0479">Metal-binding</keyword>
<dbReference type="SUPFAM" id="SSF50249">
    <property type="entry name" value="Nucleic acid-binding proteins"/>
    <property type="match status" value="1"/>
</dbReference>
<dbReference type="GO" id="GO:0006364">
    <property type="term" value="P:rRNA processing"/>
    <property type="evidence" value="ECO:0007669"/>
    <property type="project" value="TreeGrafter"/>
</dbReference>
<evidence type="ECO:0000313" key="10">
    <source>
        <dbReference type="Proteomes" id="UP000323392"/>
    </source>
</evidence>
<protein>
    <submittedName>
        <fullName evidence="8">Ribonuclease G</fullName>
    </submittedName>
    <submittedName>
        <fullName evidence="7">Ribonuclease, Rne/Rng family</fullName>
    </submittedName>
</protein>
<evidence type="ECO:0000256" key="4">
    <source>
        <dbReference type="ARBA" id="ARBA00022842"/>
    </source>
</evidence>
<dbReference type="STRING" id="1121328.JWYL7_1214"/>
<dbReference type="GO" id="GO:0003723">
    <property type="term" value="F:RNA binding"/>
    <property type="evidence" value="ECO:0007669"/>
    <property type="project" value="UniProtKB-KW"/>
</dbReference>
<keyword evidence="4" id="KW-0460">Magnesium</keyword>
<dbReference type="GO" id="GO:0005737">
    <property type="term" value="C:cytoplasm"/>
    <property type="evidence" value="ECO:0007669"/>
    <property type="project" value="TreeGrafter"/>
</dbReference>
<reference evidence="8 10" key="2">
    <citation type="submission" date="2016-11" db="EMBL/GenBank/DDBJ databases">
        <authorList>
            <person name="Varghese N."/>
            <person name="Submissions S."/>
        </authorList>
    </citation>
    <scope>NUCLEOTIDE SEQUENCE [LARGE SCALE GENOMIC DNA]</scope>
    <source>
        <strain evidence="8 10">DSM 7308</strain>
    </source>
</reference>
<keyword evidence="3" id="KW-0378">Hydrolase</keyword>
<dbReference type="GO" id="GO:0046872">
    <property type="term" value="F:metal ion binding"/>
    <property type="evidence" value="ECO:0007669"/>
    <property type="project" value="UniProtKB-KW"/>
</dbReference>
<evidence type="ECO:0000256" key="5">
    <source>
        <dbReference type="ARBA" id="ARBA00022884"/>
    </source>
</evidence>
<evidence type="ECO:0000256" key="2">
    <source>
        <dbReference type="ARBA" id="ARBA00022723"/>
    </source>
</evidence>
<name>A0A150FRB9_CLOPD</name>
<dbReference type="Gene3D" id="2.40.50.140">
    <property type="entry name" value="Nucleic acid-binding proteins"/>
    <property type="match status" value="1"/>
</dbReference>
<keyword evidence="10" id="KW-1185">Reference proteome</keyword>
<dbReference type="GO" id="GO:0004540">
    <property type="term" value="F:RNA nuclease activity"/>
    <property type="evidence" value="ECO:0007669"/>
    <property type="project" value="InterPro"/>
</dbReference>
<evidence type="ECO:0000259" key="6">
    <source>
        <dbReference type="PROSITE" id="PS50126"/>
    </source>
</evidence>
<dbReference type="RefSeq" id="WP_066070493.1">
    <property type="nucleotide sequence ID" value="NZ_FRBG01000009.1"/>
</dbReference>
<dbReference type="NCBIfam" id="TIGR00757">
    <property type="entry name" value="RNaseEG"/>
    <property type="match status" value="1"/>
</dbReference>
<dbReference type="SMART" id="SM00316">
    <property type="entry name" value="S1"/>
    <property type="match status" value="1"/>
</dbReference>
<organism evidence="7 9">
    <name type="scientific">Alkalithermobacter thermoalcaliphilus JW-YL-7 = DSM 7308</name>
    <dbReference type="NCBI Taxonomy" id="1121328"/>
    <lineage>
        <taxon>Bacteria</taxon>
        <taxon>Bacillati</taxon>
        <taxon>Bacillota</taxon>
        <taxon>Clostridia</taxon>
        <taxon>Peptostreptococcales</taxon>
        <taxon>Tepidibacteraceae</taxon>
        <taxon>Alkalithermobacter</taxon>
    </lineage>
</organism>
<keyword evidence="5" id="KW-0694">RNA-binding</keyword>
<dbReference type="InterPro" id="IPR019307">
    <property type="entry name" value="RNA-bd_AU-1/RNase_E/G"/>
</dbReference>
<dbReference type="Proteomes" id="UP000323392">
    <property type="component" value="Unassembled WGS sequence"/>
</dbReference>
<evidence type="ECO:0000256" key="1">
    <source>
        <dbReference type="ARBA" id="ARBA00001946"/>
    </source>
</evidence>
<dbReference type="InterPro" id="IPR012340">
    <property type="entry name" value="NA-bd_OB-fold"/>
</dbReference>
<accession>A0A150FRB9</accession>